<proteinExistence type="predicted"/>
<feature type="transmembrane region" description="Helical" evidence="1">
    <location>
        <begin position="87"/>
        <end position="103"/>
    </location>
</feature>
<dbReference type="EMBL" id="KQ995706">
    <property type="protein sequence ID" value="KZV46123.1"/>
    <property type="molecule type" value="Genomic_DNA"/>
</dbReference>
<sequence length="209" mass="23536">MHVGVNALLSRIHRRPYCVDMLSEEIYCDKYLARVLDVLRIKWVYLVAHAMSLLIPKIYCMAIEFLVTLDLSMVVDTVGIFEIKGPYFLLIMVEWFLQTLSVIPRESFADAARRFIMLVVAVIAACSHRALPCEVHCDRSVCDHSLYFLVQGSEGVGNRSWTGLGVDRSSTFWISPQIIKSKLIAPPSFVMLTLSSLFCIIIITVFGAG</sequence>
<organism evidence="2 3">
    <name type="scientific">Dorcoceras hygrometricum</name>
    <dbReference type="NCBI Taxonomy" id="472368"/>
    <lineage>
        <taxon>Eukaryota</taxon>
        <taxon>Viridiplantae</taxon>
        <taxon>Streptophyta</taxon>
        <taxon>Embryophyta</taxon>
        <taxon>Tracheophyta</taxon>
        <taxon>Spermatophyta</taxon>
        <taxon>Magnoliopsida</taxon>
        <taxon>eudicotyledons</taxon>
        <taxon>Gunneridae</taxon>
        <taxon>Pentapetalae</taxon>
        <taxon>asterids</taxon>
        <taxon>lamiids</taxon>
        <taxon>Lamiales</taxon>
        <taxon>Gesneriaceae</taxon>
        <taxon>Didymocarpoideae</taxon>
        <taxon>Trichosporeae</taxon>
        <taxon>Loxocarpinae</taxon>
        <taxon>Dorcoceras</taxon>
    </lineage>
</organism>
<evidence type="ECO:0000313" key="2">
    <source>
        <dbReference type="EMBL" id="KZV46123.1"/>
    </source>
</evidence>
<dbReference type="AlphaFoldDB" id="A0A2Z7CHI5"/>
<feature type="transmembrane region" description="Helical" evidence="1">
    <location>
        <begin position="189"/>
        <end position="208"/>
    </location>
</feature>
<protein>
    <submittedName>
        <fullName evidence="2">Cation-chloride cotransporter 2-like</fullName>
    </submittedName>
</protein>
<gene>
    <name evidence="2" type="ORF">F511_29643</name>
</gene>
<evidence type="ECO:0000313" key="3">
    <source>
        <dbReference type="Proteomes" id="UP000250235"/>
    </source>
</evidence>
<feature type="transmembrane region" description="Helical" evidence="1">
    <location>
        <begin position="43"/>
        <end position="67"/>
    </location>
</feature>
<name>A0A2Z7CHI5_9LAMI</name>
<keyword evidence="1" id="KW-1133">Transmembrane helix</keyword>
<keyword evidence="1" id="KW-0472">Membrane</keyword>
<dbReference type="Proteomes" id="UP000250235">
    <property type="component" value="Unassembled WGS sequence"/>
</dbReference>
<keyword evidence="1" id="KW-0812">Transmembrane</keyword>
<reference evidence="2 3" key="1">
    <citation type="journal article" date="2015" name="Proc. Natl. Acad. Sci. U.S.A.">
        <title>The resurrection genome of Boea hygrometrica: A blueprint for survival of dehydration.</title>
        <authorList>
            <person name="Xiao L."/>
            <person name="Yang G."/>
            <person name="Zhang L."/>
            <person name="Yang X."/>
            <person name="Zhao S."/>
            <person name="Ji Z."/>
            <person name="Zhou Q."/>
            <person name="Hu M."/>
            <person name="Wang Y."/>
            <person name="Chen M."/>
            <person name="Xu Y."/>
            <person name="Jin H."/>
            <person name="Xiao X."/>
            <person name="Hu G."/>
            <person name="Bao F."/>
            <person name="Hu Y."/>
            <person name="Wan P."/>
            <person name="Li L."/>
            <person name="Deng X."/>
            <person name="Kuang T."/>
            <person name="Xiang C."/>
            <person name="Zhu J.K."/>
            <person name="Oliver M.J."/>
            <person name="He Y."/>
        </authorList>
    </citation>
    <scope>NUCLEOTIDE SEQUENCE [LARGE SCALE GENOMIC DNA]</scope>
    <source>
        <strain evidence="3">cv. XS01</strain>
    </source>
</reference>
<keyword evidence="3" id="KW-1185">Reference proteome</keyword>
<evidence type="ECO:0000256" key="1">
    <source>
        <dbReference type="SAM" id="Phobius"/>
    </source>
</evidence>
<accession>A0A2Z7CHI5</accession>